<dbReference type="PROSITE" id="PS51316">
    <property type="entry name" value="ODV"/>
    <property type="match status" value="1"/>
</dbReference>
<dbReference type="PANTHER" id="PTHR14199:SF38">
    <property type="entry name" value="NEUROBLASTOMA BREAKPOINT FAMILY MEMBER 6-LIKE PROTEIN"/>
    <property type="match status" value="1"/>
</dbReference>
<sequence length="233" mass="26524">MSILESNQYLLSQLEESKQKLQDLREKYLTSKATAFSLTSLSVFPECEEYQELIKSVLEEELQSEEGGVAEELRRGASLGKSDRLFQAQAQELTYLRQKIQEGRSVCYLFAQHVKNALRSFESVLRSTGVTSYDGQRLCEQLTQGSKLPENLARRPTTENHNKKDEDRQRLLALRFSREVPEEEANEVLEDSLDEQYLTPSSHCDCQQPSSSNVILSNMQEATSAMDQLCGEL</sequence>
<dbReference type="InterPro" id="IPR055306">
    <property type="entry name" value="NBPF"/>
</dbReference>
<dbReference type="Ensembl" id="ENSMMMT00000025459.1">
    <property type="protein sequence ID" value="ENSMMMP00000022460.1"/>
    <property type="gene ID" value="ENSMMMG00000019733.1"/>
</dbReference>
<dbReference type="GeneTree" id="ENSGT00420000029746"/>
<dbReference type="Pfam" id="PF06758">
    <property type="entry name" value="Olduvai"/>
    <property type="match status" value="1"/>
</dbReference>
<proteinExistence type="inferred from homology"/>
<dbReference type="InterPro" id="IPR010630">
    <property type="entry name" value="Olduvai_dom"/>
</dbReference>
<dbReference type="AlphaFoldDB" id="A0A8C5ZYT1"/>
<organism evidence="5 6">
    <name type="scientific">Marmota marmota marmota</name>
    <name type="common">Alpine marmot</name>
    <dbReference type="NCBI Taxonomy" id="9994"/>
    <lineage>
        <taxon>Eukaryota</taxon>
        <taxon>Metazoa</taxon>
        <taxon>Chordata</taxon>
        <taxon>Craniata</taxon>
        <taxon>Vertebrata</taxon>
        <taxon>Euteleostomi</taxon>
        <taxon>Mammalia</taxon>
        <taxon>Eutheria</taxon>
        <taxon>Euarchontoglires</taxon>
        <taxon>Glires</taxon>
        <taxon>Rodentia</taxon>
        <taxon>Sciuromorpha</taxon>
        <taxon>Sciuridae</taxon>
        <taxon>Xerinae</taxon>
        <taxon>Marmotini</taxon>
        <taxon>Marmota</taxon>
    </lineage>
</organism>
<dbReference type="PANTHER" id="PTHR14199">
    <property type="entry name" value="NEUROBLASTOMA BREAKPOINT FAMILY MEMBER 6-LIKE PROTEIN"/>
    <property type="match status" value="1"/>
</dbReference>
<evidence type="ECO:0000256" key="3">
    <source>
        <dbReference type="SAM" id="MobiDB-lite"/>
    </source>
</evidence>
<comment type="similarity">
    <text evidence="1">Belongs to the NBPF family.</text>
</comment>
<dbReference type="Proteomes" id="UP000694407">
    <property type="component" value="Unplaced"/>
</dbReference>
<accession>A0A8C5ZYT1</accession>
<evidence type="ECO:0000256" key="1">
    <source>
        <dbReference type="ARBA" id="ARBA00038417"/>
    </source>
</evidence>
<name>A0A8C5ZYT1_MARMA</name>
<evidence type="ECO:0000313" key="6">
    <source>
        <dbReference type="Proteomes" id="UP000694407"/>
    </source>
</evidence>
<keyword evidence="2" id="KW-0175">Coiled coil</keyword>
<evidence type="ECO:0000259" key="4">
    <source>
        <dbReference type="PROSITE" id="PS51316"/>
    </source>
</evidence>
<protein>
    <submittedName>
        <fullName evidence="5">Neuroblastoma breakpoint family member 6-like protein</fullName>
    </submittedName>
</protein>
<dbReference type="SMART" id="SM01148">
    <property type="entry name" value="DUF1220"/>
    <property type="match status" value="1"/>
</dbReference>
<keyword evidence="6" id="KW-1185">Reference proteome</keyword>
<feature type="compositionally biased region" description="Basic and acidic residues" evidence="3">
    <location>
        <begin position="152"/>
        <end position="168"/>
    </location>
</feature>
<feature type="coiled-coil region" evidence="2">
    <location>
        <begin position="7"/>
        <end position="34"/>
    </location>
</feature>
<feature type="domain" description="Olduvai" evidence="4">
    <location>
        <begin position="159"/>
        <end position="233"/>
    </location>
</feature>
<evidence type="ECO:0000313" key="5">
    <source>
        <dbReference type="Ensembl" id="ENSMMMP00000022460.1"/>
    </source>
</evidence>
<evidence type="ECO:0000256" key="2">
    <source>
        <dbReference type="SAM" id="Coils"/>
    </source>
</evidence>
<reference evidence="5" key="1">
    <citation type="submission" date="2025-08" db="UniProtKB">
        <authorList>
            <consortium name="Ensembl"/>
        </authorList>
    </citation>
    <scope>IDENTIFICATION</scope>
</reference>
<feature type="region of interest" description="Disordered" evidence="3">
    <location>
        <begin position="148"/>
        <end position="168"/>
    </location>
</feature>
<reference evidence="5" key="2">
    <citation type="submission" date="2025-09" db="UniProtKB">
        <authorList>
            <consortium name="Ensembl"/>
        </authorList>
    </citation>
    <scope>IDENTIFICATION</scope>
</reference>